<evidence type="ECO:0000313" key="1">
    <source>
        <dbReference type="EMBL" id="CAK9249533.1"/>
    </source>
</evidence>
<feature type="non-terminal residue" evidence="2">
    <location>
        <position position="92"/>
    </location>
</feature>
<dbReference type="Proteomes" id="UP001497444">
    <property type="component" value="Unassembled WGS sequence"/>
</dbReference>
<evidence type="ECO:0000313" key="2">
    <source>
        <dbReference type="EMBL" id="CAK9253351.1"/>
    </source>
</evidence>
<proteinExistence type="predicted"/>
<protein>
    <submittedName>
        <fullName evidence="2">Uncharacterized protein</fullName>
    </submittedName>
</protein>
<evidence type="ECO:0000313" key="3">
    <source>
        <dbReference type="Proteomes" id="UP001497444"/>
    </source>
</evidence>
<gene>
    <name evidence="1" type="ORF">CSSPJE1EN1_LOCUS24911</name>
    <name evidence="2" type="ORF">CSSPJE1EN1_LOCUS28729</name>
</gene>
<name>A0ABP0VHB5_9BRYO</name>
<comment type="caution">
    <text evidence="2">The sequence shown here is derived from an EMBL/GenBank/DDBJ whole genome shotgun (WGS) entry which is preliminary data.</text>
</comment>
<dbReference type="EMBL" id="CAXAQS010000825">
    <property type="protein sequence ID" value="CAK9253351.1"/>
    <property type="molecule type" value="Genomic_DNA"/>
</dbReference>
<organism evidence="2 3">
    <name type="scientific">Sphagnum jensenii</name>
    <dbReference type="NCBI Taxonomy" id="128206"/>
    <lineage>
        <taxon>Eukaryota</taxon>
        <taxon>Viridiplantae</taxon>
        <taxon>Streptophyta</taxon>
        <taxon>Embryophyta</taxon>
        <taxon>Bryophyta</taxon>
        <taxon>Sphagnophytina</taxon>
        <taxon>Sphagnopsida</taxon>
        <taxon>Sphagnales</taxon>
        <taxon>Sphagnaceae</taxon>
        <taxon>Sphagnum</taxon>
    </lineage>
</organism>
<sequence>MNHSNNEQPLVEVHGILSENISYQISKYILCLFTFGYSILQKYFSTLLGSDYIGLWEQFEIIQYLMDPLRGIYVDGLIRRNSIRPIKTENPS</sequence>
<reference evidence="2" key="1">
    <citation type="submission" date="2024-02" db="EMBL/GenBank/DDBJ databases">
        <authorList>
            <consortium name="ELIXIR-Norway"/>
            <consortium name="Elixir Norway"/>
        </authorList>
    </citation>
    <scope>NUCLEOTIDE SEQUENCE</scope>
</reference>
<keyword evidence="3" id="KW-1185">Reference proteome</keyword>
<dbReference type="EMBL" id="CAXAQS010000003">
    <property type="protein sequence ID" value="CAK9249533.1"/>
    <property type="molecule type" value="Genomic_DNA"/>
</dbReference>
<accession>A0ABP0VHB5</accession>